<dbReference type="EMBL" id="FOSQ01000001">
    <property type="protein sequence ID" value="SFK24748.1"/>
    <property type="molecule type" value="Genomic_DNA"/>
</dbReference>
<dbReference type="STRING" id="1123062.SAMN02745775_101781"/>
<feature type="transmembrane region" description="Helical" evidence="5">
    <location>
        <begin position="20"/>
        <end position="43"/>
    </location>
</feature>
<dbReference type="InterPro" id="IPR020846">
    <property type="entry name" value="MFS_dom"/>
</dbReference>
<feature type="transmembrane region" description="Helical" evidence="5">
    <location>
        <begin position="145"/>
        <end position="165"/>
    </location>
</feature>
<dbReference type="PANTHER" id="PTHR11360">
    <property type="entry name" value="MONOCARBOXYLATE TRANSPORTER"/>
    <property type="match status" value="1"/>
</dbReference>
<dbReference type="AlphaFoldDB" id="A0A1I3XYU6"/>
<dbReference type="Proteomes" id="UP000199473">
    <property type="component" value="Unassembled WGS sequence"/>
</dbReference>
<dbReference type="RefSeq" id="WP_175533712.1">
    <property type="nucleotide sequence ID" value="NZ_FOSQ01000001.1"/>
</dbReference>
<evidence type="ECO:0000313" key="7">
    <source>
        <dbReference type="EMBL" id="SFK24748.1"/>
    </source>
</evidence>
<keyword evidence="4 5" id="KW-0472">Membrane</keyword>
<evidence type="ECO:0000313" key="8">
    <source>
        <dbReference type="Proteomes" id="UP000199473"/>
    </source>
</evidence>
<keyword evidence="8" id="KW-1185">Reference proteome</keyword>
<sequence>MRHQDARREAPAETDGFPGWLVVVGAFLVLMVGFGAIYSYAAFAEQIADSFGAPRGSVALVYALSGSTCFFVSALSGRLADRIGPRVPAMVGMGLVGLGLMVAATARSLAEVLAGYGLLIGIGTGFAYVPAMAAVQGWFSTHRGLASGIAASGIGVGTALVPAGADAMLAIGDWRGAFVAFGAVSVLVGGAGALLLRRPPGRGRGATTEALPPARPWATRRFALAYAGTLLVSIPATLPQALLVGTARDLGIAWHEAVSLLGLIGLGTIAGRFLLAALADGLGRRATFLGCCMGMAASMAVWALAEGMASLQVFALVFGALQGGFVALLPAFAADSFGNRALGGVIGLIYTGRGIALLLAPPLVAAAQAMLAGPLPILLVALPGLAGAALLAAVRAAPR</sequence>
<keyword evidence="3 5" id="KW-1133">Transmembrane helix</keyword>
<dbReference type="Pfam" id="PF07690">
    <property type="entry name" value="MFS_1"/>
    <property type="match status" value="1"/>
</dbReference>
<feature type="transmembrane region" description="Helical" evidence="5">
    <location>
        <begin position="223"/>
        <end position="245"/>
    </location>
</feature>
<protein>
    <submittedName>
        <fullName evidence="7">Major Facilitator Superfamily protein</fullName>
    </submittedName>
</protein>
<proteinExistence type="predicted"/>
<dbReference type="InterPro" id="IPR050327">
    <property type="entry name" value="Proton-linked_MCT"/>
</dbReference>
<feature type="transmembrane region" description="Helical" evidence="5">
    <location>
        <begin position="55"/>
        <end position="75"/>
    </location>
</feature>
<feature type="transmembrane region" description="Helical" evidence="5">
    <location>
        <begin position="257"/>
        <end position="279"/>
    </location>
</feature>
<dbReference type="InterPro" id="IPR036259">
    <property type="entry name" value="MFS_trans_sf"/>
</dbReference>
<comment type="subcellular location">
    <subcellularLocation>
        <location evidence="1">Membrane</location>
        <topology evidence="1">Multi-pass membrane protein</topology>
    </subcellularLocation>
</comment>
<name>A0A1I3XYU6_9PROT</name>
<dbReference type="Gene3D" id="1.20.1250.20">
    <property type="entry name" value="MFS general substrate transporter like domains"/>
    <property type="match status" value="2"/>
</dbReference>
<feature type="transmembrane region" description="Helical" evidence="5">
    <location>
        <begin position="286"/>
        <end position="305"/>
    </location>
</feature>
<feature type="domain" description="Major facilitator superfamily (MFS) profile" evidence="6">
    <location>
        <begin position="21"/>
        <end position="399"/>
    </location>
</feature>
<evidence type="ECO:0000256" key="2">
    <source>
        <dbReference type="ARBA" id="ARBA00022692"/>
    </source>
</evidence>
<evidence type="ECO:0000256" key="1">
    <source>
        <dbReference type="ARBA" id="ARBA00004141"/>
    </source>
</evidence>
<dbReference type="InterPro" id="IPR005829">
    <property type="entry name" value="Sugar_transporter_CS"/>
</dbReference>
<dbReference type="PANTHER" id="PTHR11360:SF284">
    <property type="entry name" value="EG:103B4.3 PROTEIN-RELATED"/>
    <property type="match status" value="1"/>
</dbReference>
<feature type="transmembrane region" description="Helical" evidence="5">
    <location>
        <begin position="177"/>
        <end position="196"/>
    </location>
</feature>
<evidence type="ECO:0000256" key="5">
    <source>
        <dbReference type="SAM" id="Phobius"/>
    </source>
</evidence>
<gene>
    <name evidence="7" type="ORF">SAMN02745775_101781</name>
</gene>
<dbReference type="PROSITE" id="PS50850">
    <property type="entry name" value="MFS"/>
    <property type="match status" value="1"/>
</dbReference>
<feature type="transmembrane region" description="Helical" evidence="5">
    <location>
        <begin position="87"/>
        <end position="106"/>
    </location>
</feature>
<evidence type="ECO:0000259" key="6">
    <source>
        <dbReference type="PROSITE" id="PS50850"/>
    </source>
</evidence>
<dbReference type="PROSITE" id="PS00216">
    <property type="entry name" value="SUGAR_TRANSPORT_1"/>
    <property type="match status" value="1"/>
</dbReference>
<feature type="transmembrane region" description="Helical" evidence="5">
    <location>
        <begin position="375"/>
        <end position="394"/>
    </location>
</feature>
<dbReference type="SUPFAM" id="SSF103473">
    <property type="entry name" value="MFS general substrate transporter"/>
    <property type="match status" value="1"/>
</dbReference>
<dbReference type="GO" id="GO:0016020">
    <property type="term" value="C:membrane"/>
    <property type="evidence" value="ECO:0007669"/>
    <property type="project" value="UniProtKB-SubCell"/>
</dbReference>
<dbReference type="InterPro" id="IPR011701">
    <property type="entry name" value="MFS"/>
</dbReference>
<evidence type="ECO:0000256" key="3">
    <source>
        <dbReference type="ARBA" id="ARBA00022989"/>
    </source>
</evidence>
<accession>A0A1I3XYU6</accession>
<evidence type="ECO:0000256" key="4">
    <source>
        <dbReference type="ARBA" id="ARBA00023136"/>
    </source>
</evidence>
<feature type="transmembrane region" description="Helical" evidence="5">
    <location>
        <begin position="311"/>
        <end position="334"/>
    </location>
</feature>
<feature type="transmembrane region" description="Helical" evidence="5">
    <location>
        <begin position="112"/>
        <end position="133"/>
    </location>
</feature>
<dbReference type="GO" id="GO:0022857">
    <property type="term" value="F:transmembrane transporter activity"/>
    <property type="evidence" value="ECO:0007669"/>
    <property type="project" value="InterPro"/>
</dbReference>
<feature type="transmembrane region" description="Helical" evidence="5">
    <location>
        <begin position="341"/>
        <end position="363"/>
    </location>
</feature>
<keyword evidence="2 5" id="KW-0812">Transmembrane</keyword>
<reference evidence="7 8" key="1">
    <citation type="submission" date="2016-10" db="EMBL/GenBank/DDBJ databases">
        <authorList>
            <person name="de Groot N.N."/>
        </authorList>
    </citation>
    <scope>NUCLEOTIDE SEQUENCE [LARGE SCALE GENOMIC DNA]</scope>
    <source>
        <strain evidence="7 8">DSM 19981</strain>
    </source>
</reference>
<organism evidence="7 8">
    <name type="scientific">Falsiroseomonas stagni DSM 19981</name>
    <dbReference type="NCBI Taxonomy" id="1123062"/>
    <lineage>
        <taxon>Bacteria</taxon>
        <taxon>Pseudomonadati</taxon>
        <taxon>Pseudomonadota</taxon>
        <taxon>Alphaproteobacteria</taxon>
        <taxon>Acetobacterales</taxon>
        <taxon>Roseomonadaceae</taxon>
        <taxon>Falsiroseomonas</taxon>
    </lineage>
</organism>